<feature type="region of interest" description="Disordered" evidence="2">
    <location>
        <begin position="139"/>
        <end position="342"/>
    </location>
</feature>
<accession>A0ABQ8UR78</accession>
<dbReference type="Gene3D" id="1.20.5.340">
    <property type="match status" value="1"/>
</dbReference>
<comment type="caution">
    <text evidence="3">The sequence shown here is derived from an EMBL/GenBank/DDBJ whole genome shotgun (WGS) entry which is preliminary data.</text>
</comment>
<evidence type="ECO:0000256" key="1">
    <source>
        <dbReference type="SAM" id="Coils"/>
    </source>
</evidence>
<feature type="compositionally biased region" description="Basic and acidic residues" evidence="2">
    <location>
        <begin position="183"/>
        <end position="198"/>
    </location>
</feature>
<dbReference type="Proteomes" id="UP001141327">
    <property type="component" value="Unassembled WGS sequence"/>
</dbReference>
<feature type="coiled-coil region" evidence="1">
    <location>
        <begin position="536"/>
        <end position="612"/>
    </location>
</feature>
<feature type="coiled-coil region" evidence="1">
    <location>
        <begin position="722"/>
        <end position="816"/>
    </location>
</feature>
<name>A0ABQ8UR78_9EUKA</name>
<evidence type="ECO:0000256" key="2">
    <source>
        <dbReference type="SAM" id="MobiDB-lite"/>
    </source>
</evidence>
<reference evidence="3" key="1">
    <citation type="journal article" date="2022" name="bioRxiv">
        <title>Genomics of Preaxostyla Flagellates Illuminates Evolutionary Transitions and the Path Towards Mitochondrial Loss.</title>
        <authorList>
            <person name="Novak L.V.F."/>
            <person name="Treitli S.C."/>
            <person name="Pyrih J."/>
            <person name="Halakuc P."/>
            <person name="Pipaliya S.V."/>
            <person name="Vacek V."/>
            <person name="Brzon O."/>
            <person name="Soukal P."/>
            <person name="Eme L."/>
            <person name="Dacks J.B."/>
            <person name="Karnkowska A."/>
            <person name="Elias M."/>
            <person name="Hampl V."/>
        </authorList>
    </citation>
    <scope>NUCLEOTIDE SEQUENCE</scope>
    <source>
        <strain evidence="3">RCP-MX</strain>
    </source>
</reference>
<feature type="compositionally biased region" description="Basic and acidic residues" evidence="2">
    <location>
        <begin position="328"/>
        <end position="342"/>
    </location>
</feature>
<keyword evidence="1" id="KW-0175">Coiled coil</keyword>
<organism evidence="3 4">
    <name type="scientific">Paratrimastix pyriformis</name>
    <dbReference type="NCBI Taxonomy" id="342808"/>
    <lineage>
        <taxon>Eukaryota</taxon>
        <taxon>Metamonada</taxon>
        <taxon>Preaxostyla</taxon>
        <taxon>Paratrimastigidae</taxon>
        <taxon>Paratrimastix</taxon>
    </lineage>
</organism>
<keyword evidence="4" id="KW-1185">Reference proteome</keyword>
<evidence type="ECO:0000313" key="4">
    <source>
        <dbReference type="Proteomes" id="UP001141327"/>
    </source>
</evidence>
<gene>
    <name evidence="3" type="ORF">PAPYR_3606</name>
</gene>
<sequence>MPTILEAFSPIFSREFGASFVGQRQASFNYVDYTDFLNWFIDDTVKCIFIKILAILEPKLSQSLTPHSDLSFFLRPKDEPLVLSRFEKARITNVIQVALDNFELALPDGTVLCLFQPKDSKRIAGTLIDTIEDWAEGGVPSVTSTTADLGPLLPPGAGSPTRRPAAPPPHSAGGVYPPTVPSLDDRRPEMQRAVDTARQEVGTSRAQLNLVLPRGDSHPSRGFPAPGSVPPIPAIDFTRSTSSSPAGRPPSGASGSIMPPLQPDGSRWQPHPGAGTPAGAKLSASRGLLALPPAGSSSPRHLNRWGACRPSARHPSRPLLPSKAGTSPRKEQRERAREAAEAEAEVERLRRELAQVQHCNRKLGLELSGERKKAQEAGRLEREVEHLRVSQQCKDTEIKARPSPRPPPHAKLWGHDQGASVQAELGRLADELKKLSALPGQLVAERQTNADLYTAIQLVRQEKSSLAQELAEALSKNRALSSSSAATIESLSARLEMFERGPERADAANDPAVEWDSIDSELGRLSREWEAFRRRADELQSAVIVAERELAATRAQLATSSAEVVRVQGFNAVLQSTCQEKARAAAQLQAECEALRADLAATREKFNQKEAQYLQMKYLEDRSAQREAQFRQEEGRLHEQMALYGAKQAEVDGALAQTGALQRDLAAREAFIAQWEEAKGIAENRRLRGALAEAGERVAALTTEAARIPGLQADLVRQEGATAQALQQVAEAQAEAARQAEKAAEQVRQAEARATKAQDLATKAQRRIYQLEEELAQAQEHIGQLEGRLRTGRQQLEEAQARAGQLEARIGQLEARGQLALSPLALLQQHQQQQQQQQQQEQPPQSAPAVRSLLPLGEAAPPDVVSPPLLKVRLPQAAGPLSPLSLPPPAAPISVPALLLAAGSGQGGGPEEDEAVVVTTVDLAARPAAVAAAPRPGSILPEIRDAHLLP</sequence>
<feature type="compositionally biased region" description="Low complexity" evidence="2">
    <location>
        <begin position="238"/>
        <end position="256"/>
    </location>
</feature>
<proteinExistence type="predicted"/>
<feature type="compositionally biased region" description="Low complexity" evidence="2">
    <location>
        <begin position="149"/>
        <end position="158"/>
    </location>
</feature>
<evidence type="ECO:0000313" key="3">
    <source>
        <dbReference type="EMBL" id="KAJ4460217.1"/>
    </source>
</evidence>
<dbReference type="EMBL" id="JAPMOS010000014">
    <property type="protein sequence ID" value="KAJ4460217.1"/>
    <property type="molecule type" value="Genomic_DNA"/>
</dbReference>
<protein>
    <submittedName>
        <fullName evidence="3">Uncharacterized protein</fullName>
    </submittedName>
</protein>